<dbReference type="Gene3D" id="2.40.110.10">
    <property type="entry name" value="Butyryl-CoA Dehydrogenase, subunit A, domain 2"/>
    <property type="match status" value="1"/>
</dbReference>
<dbReference type="InterPro" id="IPR009100">
    <property type="entry name" value="AcylCoA_DH/oxidase_NM_dom_sf"/>
</dbReference>
<dbReference type="Proteomes" id="UP000193427">
    <property type="component" value="Chromosome"/>
</dbReference>
<keyword evidence="3" id="KW-1185">Reference proteome</keyword>
<dbReference type="EMBL" id="CP015118">
    <property type="protein sequence ID" value="ARN23989.1"/>
    <property type="molecule type" value="Genomic_DNA"/>
</dbReference>
<evidence type="ECO:0000259" key="1">
    <source>
        <dbReference type="Pfam" id="PF02771"/>
    </source>
</evidence>
<dbReference type="AlphaFoldDB" id="A0A1W6LID6"/>
<gene>
    <name evidence="2" type="ORF">A4W93_20980</name>
</gene>
<evidence type="ECO:0000313" key="3">
    <source>
        <dbReference type="Proteomes" id="UP000193427"/>
    </source>
</evidence>
<dbReference type="InterPro" id="IPR037069">
    <property type="entry name" value="AcylCoA_DH/ox_N_sf"/>
</dbReference>
<dbReference type="KEGG" id="rgu:A4W93_20980"/>
<dbReference type="PIRSF" id="PIRSF016578">
    <property type="entry name" value="HsaA"/>
    <property type="match status" value="1"/>
</dbReference>
<reference evidence="2 3" key="1">
    <citation type="submission" date="2016-04" db="EMBL/GenBank/DDBJ databases">
        <title>Complete genome sequence of natural rubber-degrading, novel Gram-negative bacterium, Rhizobacter gummiphilus strain NS21.</title>
        <authorList>
            <person name="Tabata M."/>
            <person name="Kasai D."/>
            <person name="Fukuda M."/>
        </authorList>
    </citation>
    <scope>NUCLEOTIDE SEQUENCE [LARGE SCALE GENOMIC DNA]</scope>
    <source>
        <strain evidence="2 3">NS21</strain>
    </source>
</reference>
<name>A0A1W6LID6_9BURK</name>
<dbReference type="InterPro" id="IPR036250">
    <property type="entry name" value="AcylCo_DH-like_C"/>
</dbReference>
<sequence>MTSSTTGRTMSTFTSDHHADLPAVLETLHAIGRDIVAPNAESVDREARFPTEAFDALKAQKYLSCYVPVEYGGMGLSLTDVTRMCEVLGQYCASTAMVFAMHQIQVACIVDHALGAPFFQGYAREMVQHQYLIASATTELGIGGDVRSSICAVQVDGDRFTLEKQAPVISYGAMADAILVTCRKNADASPSDQAQVLVRKADVTLTRLAPWDALGFRGTCSEGFTLKSQGGAEQILPVPYADIHRRTMHPFAHCVWSSLWLGLATDAVQRARTAVRAEARKNPSVTPISATRLAEVDNVLFSMRGGIRQTVAEYQRVLDDPSSEAASGFAFAIAINSLKLTSSQLVVDIVGKAMLICGIAGYRNDSKLTLGRHLRDAYGAALMVNNDRILGQSATMQIVQR</sequence>
<dbReference type="GO" id="GO:0050660">
    <property type="term" value="F:flavin adenine dinucleotide binding"/>
    <property type="evidence" value="ECO:0007669"/>
    <property type="project" value="InterPro"/>
</dbReference>
<proteinExistence type="predicted"/>
<organism evidence="2 3">
    <name type="scientific">Piscinibacter gummiphilus</name>
    <dbReference type="NCBI Taxonomy" id="946333"/>
    <lineage>
        <taxon>Bacteria</taxon>
        <taxon>Pseudomonadati</taxon>
        <taxon>Pseudomonadota</taxon>
        <taxon>Betaproteobacteria</taxon>
        <taxon>Burkholderiales</taxon>
        <taxon>Sphaerotilaceae</taxon>
        <taxon>Piscinibacter</taxon>
    </lineage>
</organism>
<protein>
    <submittedName>
        <fullName evidence="2">Acyl-CoA dehydrogenase</fullName>
    </submittedName>
</protein>
<dbReference type="Pfam" id="PF02771">
    <property type="entry name" value="Acyl-CoA_dh_N"/>
    <property type="match status" value="1"/>
</dbReference>
<dbReference type="Gene3D" id="1.20.140.10">
    <property type="entry name" value="Butyryl-CoA Dehydrogenase, subunit A, domain 3"/>
    <property type="match status" value="1"/>
</dbReference>
<dbReference type="InterPro" id="IPR046373">
    <property type="entry name" value="Acyl-CoA_Oxase/DH_mid-dom_sf"/>
</dbReference>
<dbReference type="SUPFAM" id="SSF56645">
    <property type="entry name" value="Acyl-CoA dehydrogenase NM domain-like"/>
    <property type="match status" value="1"/>
</dbReference>
<accession>A0A1W6LID6</accession>
<dbReference type="STRING" id="946333.A4W93_20980"/>
<dbReference type="InterPro" id="IPR013786">
    <property type="entry name" value="AcylCoA_DH/ox_N"/>
</dbReference>
<dbReference type="PANTHER" id="PTHR43884">
    <property type="entry name" value="ACYL-COA DEHYDROGENASE"/>
    <property type="match status" value="1"/>
</dbReference>
<dbReference type="GO" id="GO:0003995">
    <property type="term" value="F:acyl-CoA dehydrogenase activity"/>
    <property type="evidence" value="ECO:0007669"/>
    <property type="project" value="TreeGrafter"/>
</dbReference>
<dbReference type="Gene3D" id="1.10.540.10">
    <property type="entry name" value="Acyl-CoA dehydrogenase/oxidase, N-terminal domain"/>
    <property type="match status" value="1"/>
</dbReference>
<dbReference type="PANTHER" id="PTHR43884:SF12">
    <property type="entry name" value="ISOVALERYL-COA DEHYDROGENASE, MITOCHONDRIAL-RELATED"/>
    <property type="match status" value="1"/>
</dbReference>
<feature type="domain" description="Acyl-CoA dehydrogenase/oxidase N-terminal" evidence="1">
    <location>
        <begin position="23"/>
        <end position="110"/>
    </location>
</feature>
<evidence type="ECO:0000313" key="2">
    <source>
        <dbReference type="EMBL" id="ARN23989.1"/>
    </source>
</evidence>
<dbReference type="SUPFAM" id="SSF47203">
    <property type="entry name" value="Acyl-CoA dehydrogenase C-terminal domain-like"/>
    <property type="match status" value="1"/>
</dbReference>